<keyword evidence="4" id="KW-1185">Reference proteome</keyword>
<evidence type="ECO:0000256" key="2">
    <source>
        <dbReference type="SAM" id="SignalP"/>
    </source>
</evidence>
<keyword evidence="1" id="KW-0175">Coiled coil</keyword>
<evidence type="ECO:0008006" key="5">
    <source>
        <dbReference type="Google" id="ProtNLM"/>
    </source>
</evidence>
<keyword evidence="2" id="KW-0732">Signal</keyword>
<feature type="chain" id="PRO_5043764287" description="Carboxypeptidase regulatory-like domain-containing protein" evidence="2">
    <location>
        <begin position="39"/>
        <end position="857"/>
    </location>
</feature>
<dbReference type="Proteomes" id="UP001156690">
    <property type="component" value="Unassembled WGS sequence"/>
</dbReference>
<accession>A0AAV5NNC3</accession>
<feature type="coiled-coil region" evidence="1">
    <location>
        <begin position="190"/>
        <end position="221"/>
    </location>
</feature>
<name>A0AAV5NNC3_9VIBR</name>
<reference evidence="4" key="1">
    <citation type="journal article" date="2019" name="Int. J. Syst. Evol. Microbiol.">
        <title>The Global Catalogue of Microorganisms (GCM) 10K type strain sequencing project: providing services to taxonomists for standard genome sequencing and annotation.</title>
        <authorList>
            <consortium name="The Broad Institute Genomics Platform"/>
            <consortium name="The Broad Institute Genome Sequencing Center for Infectious Disease"/>
            <person name="Wu L."/>
            <person name="Ma J."/>
        </authorList>
    </citation>
    <scope>NUCLEOTIDE SEQUENCE [LARGE SCALE GENOMIC DNA]</scope>
    <source>
        <strain evidence="4">NBRC 15640</strain>
    </source>
</reference>
<comment type="caution">
    <text evidence="3">The sequence shown here is derived from an EMBL/GenBank/DDBJ whole genome shotgun (WGS) entry which is preliminary data.</text>
</comment>
<dbReference type="SUPFAM" id="SSF49478">
    <property type="entry name" value="Cna protein B-type domain"/>
    <property type="match status" value="1"/>
</dbReference>
<evidence type="ECO:0000313" key="4">
    <source>
        <dbReference type="Proteomes" id="UP001156690"/>
    </source>
</evidence>
<dbReference type="SUPFAM" id="SSF49464">
    <property type="entry name" value="Carboxypeptidase regulatory domain-like"/>
    <property type="match status" value="1"/>
</dbReference>
<organism evidence="3 4">
    <name type="scientific">Vibrio penaeicida</name>
    <dbReference type="NCBI Taxonomy" id="104609"/>
    <lineage>
        <taxon>Bacteria</taxon>
        <taxon>Pseudomonadati</taxon>
        <taxon>Pseudomonadota</taxon>
        <taxon>Gammaproteobacteria</taxon>
        <taxon>Vibrionales</taxon>
        <taxon>Vibrionaceae</taxon>
        <taxon>Vibrio</taxon>
    </lineage>
</organism>
<proteinExistence type="predicted"/>
<evidence type="ECO:0000313" key="3">
    <source>
        <dbReference type="EMBL" id="GLQ71492.1"/>
    </source>
</evidence>
<protein>
    <recommendedName>
        <fullName evidence="5">Carboxypeptidase regulatory-like domain-containing protein</fullName>
    </recommendedName>
</protein>
<gene>
    <name evidence="3" type="ORF">GCM10007932_08520</name>
</gene>
<feature type="signal peptide" evidence="2">
    <location>
        <begin position="1"/>
        <end position="38"/>
    </location>
</feature>
<dbReference type="AlphaFoldDB" id="A0AAV5NNC3"/>
<evidence type="ECO:0000256" key="1">
    <source>
        <dbReference type="SAM" id="Coils"/>
    </source>
</evidence>
<dbReference type="EMBL" id="BSNX01000007">
    <property type="protein sequence ID" value="GLQ71492.1"/>
    <property type="molecule type" value="Genomic_DNA"/>
</dbReference>
<sequence length="857" mass="97899">MKFSSVKLSFIKFSFLKLSLARLRAVFFALLACVFAWAGLAQANDEKSADSDLVVADIVEADIVEAYVELFMRYEHDSFYRVMQNASEEPYLALQTFATQWLQLEGGCRNQICLFYQPKDVQEQRQPYQLDLNLKQCILPKSKEIHTIDYVTVEGEEWLHWASFVDCFPVSVLWDLDTYSLKVKLHYSTYKELEKKLAQRRAIAKQKAKELEDRKAQKRIRPAPATTASARIKGRAEFSSNNQPEYNLRTDAYLVHQNAHLEVSYDTNAPKEVEYYQFEITPFPLGYQLQVGHVVLDSGLASSSETFENGVYYSRLKPKKQSGRLVIEEQTLPNTFVDVYVNDIYRGTLRSDASGRYSISDYPLSAGDQVELHEMVRSGVVERKTIKVADIDEALLDKGQWDLELGASIIEENTGKIQMSYGATHSLTLVGSAYNTSDLTTGGLGLRWLPTHFLSIAFEWLPSQPVMPATIELAVGEKHKFEADINHVDLFGRDPKKREHQIRYRYLDNPISFNLDATYDENELIVIPQIRAQTASSQFLTLELKNRRTSQIIRDELSAKYAIHTHEHGSVNLSSTFSDGNSPRYRVGYRYLCSNCFFSGWWQTLQSTYSTQLTWQNAKFGYSGNAKWELTPNWSGEVAINDDSVSLALETKWGGRLSKNDESVASLELPWEEFIYAELTGRVLDNHDQPVANVELKVNNKKAISDANGEFHFTGVGYGEDLQLHIDDSTLDLNLKPEENPMYFHAEKGGKTHIEVRVNKSFGVDGIVTAPYSFSGWHVNFYHEETSRTFSAKVEQDGFYFFEDLIPGDYRIVIEDNETEVETRARIRSEDWVSGLNFVVYKLHKNAKPVLQVVYQP</sequence>
<dbReference type="InterPro" id="IPR008969">
    <property type="entry name" value="CarboxyPept-like_regulatory"/>
</dbReference>